<dbReference type="SUPFAM" id="SSF52540">
    <property type="entry name" value="P-loop containing nucleoside triphosphate hydrolases"/>
    <property type="match status" value="1"/>
</dbReference>
<dbReference type="PANTHER" id="PTHR24221:SF503">
    <property type="entry name" value="MITOCHONDRIAL POTASSIUM CHANNEL ATP-BINDING SUBUNIT"/>
    <property type="match status" value="1"/>
</dbReference>
<evidence type="ECO:0000313" key="2">
    <source>
        <dbReference type="EMBL" id="KPI87566.1"/>
    </source>
</evidence>
<accession>A0A0N0P6F1</accession>
<feature type="compositionally biased region" description="Polar residues" evidence="1">
    <location>
        <begin position="1329"/>
        <end position="1338"/>
    </location>
</feature>
<feature type="region of interest" description="Disordered" evidence="1">
    <location>
        <begin position="380"/>
        <end position="414"/>
    </location>
</feature>
<name>A0A0N0P6F1_LEPSE</name>
<dbReference type="OMA" id="PEMLMHY"/>
<feature type="compositionally biased region" description="Polar residues" evidence="1">
    <location>
        <begin position="1141"/>
        <end position="1153"/>
    </location>
</feature>
<feature type="compositionally biased region" description="Acidic residues" evidence="1">
    <location>
        <begin position="380"/>
        <end position="396"/>
    </location>
</feature>
<dbReference type="Gene3D" id="3.40.50.300">
    <property type="entry name" value="P-loop containing nucleotide triphosphate hydrolases"/>
    <property type="match status" value="1"/>
</dbReference>
<protein>
    <submittedName>
        <fullName evidence="2">Uncharacterized protein</fullName>
    </submittedName>
</protein>
<dbReference type="GO" id="GO:0042626">
    <property type="term" value="F:ATPase-coupled transmembrane transporter activity"/>
    <property type="evidence" value="ECO:0007669"/>
    <property type="project" value="TreeGrafter"/>
</dbReference>
<feature type="compositionally biased region" description="Polar residues" evidence="1">
    <location>
        <begin position="1280"/>
        <end position="1291"/>
    </location>
</feature>
<proteinExistence type="predicted"/>
<dbReference type="EMBL" id="LJSK01000082">
    <property type="protein sequence ID" value="KPI87566.1"/>
    <property type="molecule type" value="Genomic_DNA"/>
</dbReference>
<feature type="region of interest" description="Disordered" evidence="1">
    <location>
        <begin position="881"/>
        <end position="901"/>
    </location>
</feature>
<dbReference type="PANTHER" id="PTHR24221">
    <property type="entry name" value="ATP-BINDING CASSETTE SUB-FAMILY B"/>
    <property type="match status" value="1"/>
</dbReference>
<evidence type="ECO:0000256" key="1">
    <source>
        <dbReference type="SAM" id="MobiDB-lite"/>
    </source>
</evidence>
<reference evidence="2 3" key="1">
    <citation type="journal article" date="2015" name="PLoS Pathog.">
        <title>Leptomonas seymouri: Adaptations to the Dixenous Life Cycle Analyzed by Genome Sequencing, Transcriptome Profiling and Co-infection with Leishmania donovani.</title>
        <authorList>
            <person name="Kraeva N."/>
            <person name="Butenko A."/>
            <person name="Hlavacova J."/>
            <person name="Kostygov A."/>
            <person name="Myskova J."/>
            <person name="Grybchuk D."/>
            <person name="Lestinova T."/>
            <person name="Votypka J."/>
            <person name="Volf P."/>
            <person name="Opperdoes F."/>
            <person name="Flegontov P."/>
            <person name="Lukes J."/>
            <person name="Yurchenko V."/>
        </authorList>
    </citation>
    <scope>NUCLEOTIDE SEQUENCE [LARGE SCALE GENOMIC DNA]</scope>
    <source>
        <strain evidence="2 3">ATCC 30220</strain>
    </source>
</reference>
<sequence>MSAAAEPTVVAPPRAASSTLLCWGPVALYNRGVQAYRAAIPCVARMWTPPSAFDGIESAPFVFFFSATLFVMEGFHASRYALRQLRRFKAQTTRRHVSVSGDGVHTAPPIDHDARKGEAKEIVGASRETLEADADEDAQRGQDGEEDTLSALANPLTWYQRVLQRISVVPPTGAGKASAALSDGRHPEEVVIRESRLQQAESAGSVSDFMRRHMKSPFETPDFPVQREESQFANAAADGAPNTTVPDDVEVDDDEEQTWEASPEMLMHYWRQLQRTILTAPRRNAEAFFRNLPDEMTAYQPDTPALDAWFDEITRHLHGGPSLWAWFSAAAAPEARSTEEDRGTSLKAMMRAREWQQRLVFSVPPNGCFAYNTKPTLDEFYPETEEDSDEDEEPYEEPLLHQGADAGRGGQTNRRDLSAEWAREGGAGVADTAGHAQDANELHQRVHTLHWEALMLVWCNVVEVPMSSREIRALLLKASPPAFMDPAMVRNDGPTAFDLASANLSLLWFWSTLQRVFETLVVNEDVEKCETHIEELQSYAMPLFIKCIARWPVPSQMEVALSHGLICFACVVQSAWMTLTAVMQKLLSLRRRLYCRNTWSLLRYMYASSKAKLMSAALITVMMTLSSRVSAAGRVVRERIASYVENGAEVGGAAVGGGSGPKMSLRLMLGLCAFELTRMAAQYVIVNTTSEFIVLTASQRREVVKMQLYEALSHTQLTFYEQHTYEEVEEIIYYVSDMEGVDVQLHQYLFNAINVFIELRDALQTFTYRSIIVATGVAVGPYALRRIASVVEQRYLRAQREGYLPSGAYVAEETYRDADDDADVLREGAMLRGDEIIAAIPQLRPYGADVRLVRWWNRHRQRLQHIQLGVHQQRSGAVSRRKWRAGGGDVDSPRSGARGPASGGHCCTASINRDGGAAVPTPRFSWGRCLQSFVRAWVTNEDIGLMCSALTAVVRLPHGKLLPGFGKALLDLSEWLLPMAASAYGIAWCDQPNLDSFQLVQGVQAIEAAVDSLNEAVDTVEMVGYNAYKASMLERLLQPTQWEVISREEEPYMANFTISAAGVGRANDARLCCLEKASPLAKPVPTRPLTTVLHATTARAAGFYRRHVLRHIEIDNIRLRCVLNGLTEPRKRRSGPASASVARQGTPDSASLQSEDDRDSSRIEGAAAPRADSIDRKAEDDEEGDEMRSSLNDGAPRFSADIVLWSPPQQRGRFVCITGPNGGGKTALVNLLLALYVNASGFTASSVASSPHAGRLGSGSVTFCFAGRTHARRHRRGGLTSRTADSSQVNVTRASHGVYDPLRLHSGATSPAPDGGHRWHAPGSPALSAAQTGRSTPPYSGGSNSAAAGSGGELRVDIRSIPVDVLRRHIFSYVPEMPTIFTGATVAQNISLAGYVSVATDSLMRRVSQCAELAHCDFVQRLPLGMLTRVSDTTANSWCTAGQYSNGVGNTSVTRLSADQAKRLMLARAYFHGGEVLLMDEPTKEIEDPATSQGMCDGWCRLLERGYCSGVICMTMDATLLNRADEVITLP</sequence>
<dbReference type="VEuPathDB" id="TriTrypDB:Lsey_0082_0190"/>
<feature type="region of interest" description="Disordered" evidence="1">
    <location>
        <begin position="1128"/>
        <end position="1194"/>
    </location>
</feature>
<dbReference type="InterPro" id="IPR027417">
    <property type="entry name" value="P-loop_NTPase"/>
</dbReference>
<comment type="caution">
    <text evidence="2">The sequence shown here is derived from an EMBL/GenBank/DDBJ whole genome shotgun (WGS) entry which is preliminary data.</text>
</comment>
<evidence type="ECO:0000313" key="3">
    <source>
        <dbReference type="Proteomes" id="UP000038009"/>
    </source>
</evidence>
<organism evidence="2 3">
    <name type="scientific">Leptomonas seymouri</name>
    <dbReference type="NCBI Taxonomy" id="5684"/>
    <lineage>
        <taxon>Eukaryota</taxon>
        <taxon>Discoba</taxon>
        <taxon>Euglenozoa</taxon>
        <taxon>Kinetoplastea</taxon>
        <taxon>Metakinetoplastina</taxon>
        <taxon>Trypanosomatida</taxon>
        <taxon>Trypanosomatidae</taxon>
        <taxon>Leishmaniinae</taxon>
        <taxon>Leptomonas</taxon>
    </lineage>
</organism>
<dbReference type="GO" id="GO:0016020">
    <property type="term" value="C:membrane"/>
    <property type="evidence" value="ECO:0007669"/>
    <property type="project" value="TreeGrafter"/>
</dbReference>
<feature type="region of interest" description="Disordered" evidence="1">
    <location>
        <begin position="1272"/>
        <end position="1291"/>
    </location>
</feature>
<keyword evidence="3" id="KW-1185">Reference proteome</keyword>
<feature type="region of interest" description="Disordered" evidence="1">
    <location>
        <begin position="1300"/>
        <end position="1351"/>
    </location>
</feature>
<dbReference type="Proteomes" id="UP000038009">
    <property type="component" value="Unassembled WGS sequence"/>
</dbReference>
<gene>
    <name evidence="2" type="ORF">ABL78_3363</name>
</gene>
<dbReference type="InterPro" id="IPR039421">
    <property type="entry name" value="Type_1_exporter"/>
</dbReference>
<dbReference type="CDD" id="cd00267">
    <property type="entry name" value="ABC_ATPase"/>
    <property type="match status" value="2"/>
</dbReference>
<dbReference type="OrthoDB" id="6500128at2759"/>
<feature type="region of interest" description="Disordered" evidence="1">
    <location>
        <begin position="126"/>
        <end position="147"/>
    </location>
</feature>